<dbReference type="InterPro" id="IPR000086">
    <property type="entry name" value="NUDIX_hydrolase_dom"/>
</dbReference>
<dbReference type="EMBL" id="PYBW01000050">
    <property type="protein sequence ID" value="PYC78380.1"/>
    <property type="molecule type" value="Genomic_DNA"/>
</dbReference>
<gene>
    <name evidence="2" type="ORF">C7C46_16220</name>
</gene>
<dbReference type="Gene3D" id="3.90.79.10">
    <property type="entry name" value="Nucleoside Triphosphate Pyrophosphohydrolase"/>
    <property type="match status" value="1"/>
</dbReference>
<keyword evidence="2" id="KW-0378">Hydrolase</keyword>
<feature type="domain" description="Nudix hydrolase" evidence="1">
    <location>
        <begin position="85"/>
        <end position="211"/>
    </location>
</feature>
<accession>A0A2V4NQY5</accession>
<evidence type="ECO:0000313" key="2">
    <source>
        <dbReference type="EMBL" id="PYC78380.1"/>
    </source>
</evidence>
<dbReference type="GO" id="GO:0016787">
    <property type="term" value="F:hydrolase activity"/>
    <property type="evidence" value="ECO:0007669"/>
    <property type="project" value="UniProtKB-KW"/>
</dbReference>
<dbReference type="OrthoDB" id="9806150at2"/>
<comment type="caution">
    <text evidence="2">The sequence shown here is derived from an EMBL/GenBank/DDBJ whole genome shotgun (WGS) entry which is preliminary data.</text>
</comment>
<sequence length="223" mass="23780">MDRYAQLRTDRPELFRNDPEGIEILTDPAEAAAAEQAVRERGGAAPVAAAQSGVVYADPYLTLLRDPVRFPGGSLGLHLRMLDPAGVPGVVVLPLLADGVLLLEHYRHPTRSWHLEAPRGYGEPGADGEQNARRELAEELGVGAPELVPLGPLYPDTGLVAGHVLLYAARVSGYGELDAAEGIRRAVRFSFAEAEQLVAAGRISCGFTVAVLYRARLAGLLGQ</sequence>
<protein>
    <submittedName>
        <fullName evidence="2">NUDIX hydrolase</fullName>
    </submittedName>
</protein>
<dbReference type="Proteomes" id="UP000248039">
    <property type="component" value="Unassembled WGS sequence"/>
</dbReference>
<dbReference type="CDD" id="cd03424">
    <property type="entry name" value="NUDIX_ADPRase_Nudt5_UGPPase_Nudt14"/>
    <property type="match status" value="1"/>
</dbReference>
<name>A0A2V4NQY5_9ACTN</name>
<dbReference type="InterPro" id="IPR015797">
    <property type="entry name" value="NUDIX_hydrolase-like_dom_sf"/>
</dbReference>
<organism evidence="2 3">
    <name type="scientific">Streptomyces tateyamensis</name>
    <dbReference type="NCBI Taxonomy" id="565073"/>
    <lineage>
        <taxon>Bacteria</taxon>
        <taxon>Bacillati</taxon>
        <taxon>Actinomycetota</taxon>
        <taxon>Actinomycetes</taxon>
        <taxon>Kitasatosporales</taxon>
        <taxon>Streptomycetaceae</taxon>
        <taxon>Streptomyces</taxon>
    </lineage>
</organism>
<keyword evidence="3" id="KW-1185">Reference proteome</keyword>
<evidence type="ECO:0000259" key="1">
    <source>
        <dbReference type="PROSITE" id="PS51462"/>
    </source>
</evidence>
<dbReference type="Pfam" id="PF00293">
    <property type="entry name" value="NUDIX"/>
    <property type="match status" value="1"/>
</dbReference>
<dbReference type="RefSeq" id="WP_110670256.1">
    <property type="nucleotide sequence ID" value="NZ_PYBW01000050.1"/>
</dbReference>
<reference evidence="2 3" key="1">
    <citation type="submission" date="2018-03" db="EMBL/GenBank/DDBJ databases">
        <title>Bioinformatic expansion and discovery of thiopeptide antibiotics.</title>
        <authorList>
            <person name="Schwalen C.J."/>
            <person name="Hudson G.A."/>
            <person name="Mitchell D.A."/>
        </authorList>
    </citation>
    <scope>NUCLEOTIDE SEQUENCE [LARGE SCALE GENOMIC DNA]</scope>
    <source>
        <strain evidence="2 3">ATCC 21389</strain>
    </source>
</reference>
<dbReference type="PROSITE" id="PS51462">
    <property type="entry name" value="NUDIX"/>
    <property type="match status" value="1"/>
</dbReference>
<dbReference type="SUPFAM" id="SSF55811">
    <property type="entry name" value="Nudix"/>
    <property type="match status" value="1"/>
</dbReference>
<proteinExistence type="predicted"/>
<dbReference type="AlphaFoldDB" id="A0A2V4NQY5"/>
<evidence type="ECO:0000313" key="3">
    <source>
        <dbReference type="Proteomes" id="UP000248039"/>
    </source>
</evidence>